<reference evidence="4 5" key="1">
    <citation type="journal article" date="2016" name="Nat. Commun.">
        <title>Extremotolerant tardigrade genome and improved radiotolerance of human cultured cells by tardigrade-unique protein.</title>
        <authorList>
            <person name="Hashimoto T."/>
            <person name="Horikawa D.D."/>
            <person name="Saito Y."/>
            <person name="Kuwahara H."/>
            <person name="Kozuka-Hata H."/>
            <person name="Shin-I T."/>
            <person name="Minakuchi Y."/>
            <person name="Ohishi K."/>
            <person name="Motoyama A."/>
            <person name="Aizu T."/>
            <person name="Enomoto A."/>
            <person name="Kondo K."/>
            <person name="Tanaka S."/>
            <person name="Hara Y."/>
            <person name="Koshikawa S."/>
            <person name="Sagara H."/>
            <person name="Miura T."/>
            <person name="Yokobori S."/>
            <person name="Miyagawa K."/>
            <person name="Suzuki Y."/>
            <person name="Kubo T."/>
            <person name="Oyama M."/>
            <person name="Kohara Y."/>
            <person name="Fujiyama A."/>
            <person name="Arakawa K."/>
            <person name="Katayama T."/>
            <person name="Toyoda A."/>
            <person name="Kunieda T."/>
        </authorList>
    </citation>
    <scope>NUCLEOTIDE SEQUENCE [LARGE SCALE GENOMIC DNA]</scope>
    <source>
        <strain evidence="4 5">YOKOZUNA-1</strain>
    </source>
</reference>
<evidence type="ECO:0000313" key="5">
    <source>
        <dbReference type="Proteomes" id="UP000186922"/>
    </source>
</evidence>
<dbReference type="AlphaFoldDB" id="A0A1D1W8W9"/>
<comment type="caution">
    <text evidence="4">The sequence shown here is derived from an EMBL/GenBank/DDBJ whole genome shotgun (WGS) entry which is preliminary data.</text>
</comment>
<dbReference type="InterPro" id="IPR048343">
    <property type="entry name" value="ZW10_C"/>
</dbReference>
<evidence type="ECO:0008006" key="6">
    <source>
        <dbReference type="Google" id="ProtNLM"/>
    </source>
</evidence>
<dbReference type="Pfam" id="PF20666">
    <property type="entry name" value="ZW10_C"/>
    <property type="match status" value="1"/>
</dbReference>
<sequence>MPSLPTSNVCDHGSILDRSQIRTLTSKLIVRQDKLVKELTSKTTPARSSSLHEYSELLRVKNGLETHTYALRSLLEDVEKAQPANSVSTWQTSLVALQQNEEKQRLLKALRNILERLEDIEQHIDSAPRLSSGQQVSELKDTLKELGREERNGLKLVSVLKARQTELQTKLESKINEDFRNLVKIQPVVSGTDGSLQTPEDFAERLSDAHQGAKVLNIDAKTLEDLSRTLVSDLIEPLAAGKIECFRNSENIPENILIFRSISNSEEKPLTYRLDNFITLFGFLEKHFSTLSESIRVALVSSMNSSSVMNLAELVKAKSVAEMLPQNTEEFSRAKPTFAQKLQTLRGVLVRNGWVTSDDKDWSELPESLDDLYVAKSAQDILIFARSVFVSEKEFLKTEVVRMKSQPGHDTEDDDSDGSGDEFAFFRLQEMTVSSAVVQVSQRSFKLLSDSLTSTSALHLLVADVHNSLAMLLDVVPFCLKDRMTNIPSIGVLYFTSCVYASRQCVLLNRIVQKSSDKPSSTLRLSFADLSLQLRIKAYEMLNSLCERFSVEVLEVLSTEQAAWLTKFAQNELFTRIKVLLDRMTLKRGMDIVRRLASVWKDIMPSLVFQKATGIIINAIMSDMVERVIDTEEIGEADSKTLCDNMDWFTAEVTEILQVGQGGVEVAPFKFVPAWFRFLEVKFMLDAHMGEVADRWLDGNGPLAEHLKPEEVKKMVRALFDNNEKRAKLLAMIK</sequence>
<organism evidence="4 5">
    <name type="scientific">Ramazzottius varieornatus</name>
    <name type="common">Water bear</name>
    <name type="synonym">Tardigrade</name>
    <dbReference type="NCBI Taxonomy" id="947166"/>
    <lineage>
        <taxon>Eukaryota</taxon>
        <taxon>Metazoa</taxon>
        <taxon>Ecdysozoa</taxon>
        <taxon>Tardigrada</taxon>
        <taxon>Eutardigrada</taxon>
        <taxon>Parachela</taxon>
        <taxon>Hypsibioidea</taxon>
        <taxon>Ramazzottiidae</taxon>
        <taxon>Ramazzottius</taxon>
    </lineage>
</organism>
<dbReference type="GO" id="GO:0005737">
    <property type="term" value="C:cytoplasm"/>
    <property type="evidence" value="ECO:0007669"/>
    <property type="project" value="GOC"/>
</dbReference>
<dbReference type="EMBL" id="BDGG01000016">
    <property type="protein sequence ID" value="GAV07964.1"/>
    <property type="molecule type" value="Genomic_DNA"/>
</dbReference>
<dbReference type="Pfam" id="PF22766">
    <property type="entry name" value="ZW10_C2"/>
    <property type="match status" value="1"/>
</dbReference>
<feature type="coiled-coil region" evidence="1">
    <location>
        <begin position="96"/>
        <end position="123"/>
    </location>
</feature>
<dbReference type="GO" id="GO:0006888">
    <property type="term" value="P:endoplasmic reticulum to Golgi vesicle-mediated transport"/>
    <property type="evidence" value="ECO:0007669"/>
    <property type="project" value="TreeGrafter"/>
</dbReference>
<name>A0A1D1W8W9_RAMVA</name>
<dbReference type="InterPro" id="IPR046362">
    <property type="entry name" value="Zw10/DSL1_C_sf"/>
</dbReference>
<dbReference type="GO" id="GO:0007094">
    <property type="term" value="P:mitotic spindle assembly checkpoint signaling"/>
    <property type="evidence" value="ECO:0007669"/>
    <property type="project" value="TreeGrafter"/>
</dbReference>
<evidence type="ECO:0000259" key="2">
    <source>
        <dbReference type="Pfam" id="PF20666"/>
    </source>
</evidence>
<dbReference type="PANTHER" id="PTHR12205:SF0">
    <property type="entry name" value="CENTROMERE_KINETOCHORE PROTEIN ZW10 HOMOLOG"/>
    <property type="match status" value="1"/>
</dbReference>
<dbReference type="Proteomes" id="UP000186922">
    <property type="component" value="Unassembled WGS sequence"/>
</dbReference>
<evidence type="ECO:0000259" key="3">
    <source>
        <dbReference type="Pfam" id="PF22766"/>
    </source>
</evidence>
<dbReference type="GO" id="GO:1990423">
    <property type="term" value="C:RZZ complex"/>
    <property type="evidence" value="ECO:0007669"/>
    <property type="project" value="TreeGrafter"/>
</dbReference>
<evidence type="ECO:0000313" key="4">
    <source>
        <dbReference type="EMBL" id="GAV07964.1"/>
    </source>
</evidence>
<gene>
    <name evidence="4" type="primary">RvY_17737-1</name>
    <name evidence="4" type="synonym">RvY_17737.1</name>
    <name evidence="4" type="ORF">RvY_17737</name>
</gene>
<evidence type="ECO:0000256" key="1">
    <source>
        <dbReference type="SAM" id="Coils"/>
    </source>
</evidence>
<feature type="domain" description="ZW10 C-terminal helical" evidence="3">
    <location>
        <begin position="592"/>
        <end position="733"/>
    </location>
</feature>
<keyword evidence="1" id="KW-0175">Coiled coil</keyword>
<dbReference type="STRING" id="947166.A0A1D1W8W9"/>
<dbReference type="InterPro" id="IPR055148">
    <property type="entry name" value="ZW10_C_2"/>
</dbReference>
<dbReference type="Gene3D" id="1.10.357.150">
    <property type="match status" value="1"/>
</dbReference>
<dbReference type="PANTHER" id="PTHR12205">
    <property type="entry name" value="CENTROMERE/KINETOCHORE PROTEIN ZW10"/>
    <property type="match status" value="1"/>
</dbReference>
<keyword evidence="5" id="KW-1185">Reference proteome</keyword>
<proteinExistence type="predicted"/>
<feature type="domain" description="Centromere/kinetochore protein zw10 C-terminal" evidence="2">
    <location>
        <begin position="426"/>
        <end position="545"/>
    </location>
</feature>
<accession>A0A1D1W8W9</accession>
<dbReference type="OrthoDB" id="534815at2759"/>
<protein>
    <recommendedName>
        <fullName evidence="6">Centromere/kinetochore protein zw10 homolog</fullName>
    </recommendedName>
</protein>